<evidence type="ECO:0000313" key="6">
    <source>
        <dbReference type="Proteomes" id="UP000199039"/>
    </source>
</evidence>
<dbReference type="STRING" id="1814289.SAMN05216410_1002"/>
<dbReference type="AlphaFoldDB" id="A0A1G6HGA8"/>
<sequence>MPPSDAAFVSPRGYERSNGPRDRDHAVSTTAVEVRAPYDPQVNPLSFRPATISDIPAVVALVTSAYRGEASKVGWTTEANLIDGQRIDADMLRPEIERPDSLVLLGMRDDELVACTHVSSARPGTANVGLFAVRPGLQGGGLGKQVLAEAERVARQEWAVSELELTVIDIRDELVAFYERRGFVRTGEHKHLSYGDERFGTPRVPDLRMEVMRKALV</sequence>
<reference evidence="5 6" key="1">
    <citation type="submission" date="2016-09" db="EMBL/GenBank/DDBJ databases">
        <authorList>
            <person name="Capua I."/>
            <person name="De Benedictis P."/>
            <person name="Joannis T."/>
            <person name="Lombin L.H."/>
            <person name="Cattoli G."/>
        </authorList>
    </citation>
    <scope>NUCLEOTIDE SEQUENCE [LARGE SCALE GENOMIC DNA]</scope>
    <source>
        <strain evidence="5 6">ISLP-3</strain>
    </source>
</reference>
<dbReference type="SUPFAM" id="SSF55729">
    <property type="entry name" value="Acyl-CoA N-acyltransferases (Nat)"/>
    <property type="match status" value="1"/>
</dbReference>
<dbReference type="InterPro" id="IPR016181">
    <property type="entry name" value="Acyl_CoA_acyltransferase"/>
</dbReference>
<name>A0A1G6HGA8_9MICO</name>
<evidence type="ECO:0000256" key="2">
    <source>
        <dbReference type="ARBA" id="ARBA00023315"/>
    </source>
</evidence>
<protein>
    <submittedName>
        <fullName evidence="5">Predicted N-acyltransferase, GNAT family</fullName>
    </submittedName>
</protein>
<organism evidence="5 6">
    <name type="scientific">Sanguibacter gelidistatuariae</name>
    <dbReference type="NCBI Taxonomy" id="1814289"/>
    <lineage>
        <taxon>Bacteria</taxon>
        <taxon>Bacillati</taxon>
        <taxon>Actinomycetota</taxon>
        <taxon>Actinomycetes</taxon>
        <taxon>Micrococcales</taxon>
        <taxon>Sanguibacteraceae</taxon>
        <taxon>Sanguibacter</taxon>
    </lineage>
</organism>
<evidence type="ECO:0000256" key="1">
    <source>
        <dbReference type="ARBA" id="ARBA00022679"/>
    </source>
</evidence>
<proteinExistence type="predicted"/>
<feature type="domain" description="N-acetyltransferase" evidence="4">
    <location>
        <begin position="45"/>
        <end position="214"/>
    </location>
</feature>
<feature type="compositionally biased region" description="Basic and acidic residues" evidence="3">
    <location>
        <begin position="13"/>
        <end position="26"/>
    </location>
</feature>
<evidence type="ECO:0000313" key="5">
    <source>
        <dbReference type="EMBL" id="SDB93251.1"/>
    </source>
</evidence>
<dbReference type="InterPro" id="IPR000182">
    <property type="entry name" value="GNAT_dom"/>
</dbReference>
<accession>A0A1G6HGA8</accession>
<keyword evidence="2 5" id="KW-0012">Acyltransferase</keyword>
<feature type="region of interest" description="Disordered" evidence="3">
    <location>
        <begin position="1"/>
        <end position="28"/>
    </location>
</feature>
<keyword evidence="1 5" id="KW-0808">Transferase</keyword>
<dbReference type="Proteomes" id="UP000199039">
    <property type="component" value="Unassembled WGS sequence"/>
</dbReference>
<dbReference type="PROSITE" id="PS51186">
    <property type="entry name" value="GNAT"/>
    <property type="match status" value="1"/>
</dbReference>
<gene>
    <name evidence="5" type="ORF">SAMN05216410_1002</name>
</gene>
<dbReference type="PANTHER" id="PTHR43877">
    <property type="entry name" value="AMINOALKYLPHOSPHONATE N-ACETYLTRANSFERASE-RELATED-RELATED"/>
    <property type="match status" value="1"/>
</dbReference>
<dbReference type="InterPro" id="IPR050832">
    <property type="entry name" value="Bact_Acetyltransf"/>
</dbReference>
<dbReference type="Gene3D" id="3.40.630.30">
    <property type="match status" value="1"/>
</dbReference>
<dbReference type="Pfam" id="PF00583">
    <property type="entry name" value="Acetyltransf_1"/>
    <property type="match status" value="1"/>
</dbReference>
<evidence type="ECO:0000259" key="4">
    <source>
        <dbReference type="PROSITE" id="PS51186"/>
    </source>
</evidence>
<evidence type="ECO:0000256" key="3">
    <source>
        <dbReference type="SAM" id="MobiDB-lite"/>
    </source>
</evidence>
<dbReference type="GO" id="GO:0016747">
    <property type="term" value="F:acyltransferase activity, transferring groups other than amino-acyl groups"/>
    <property type="evidence" value="ECO:0007669"/>
    <property type="project" value="InterPro"/>
</dbReference>
<dbReference type="EMBL" id="FMYH01000001">
    <property type="protein sequence ID" value="SDB93251.1"/>
    <property type="molecule type" value="Genomic_DNA"/>
</dbReference>
<dbReference type="PANTHER" id="PTHR43877:SF2">
    <property type="entry name" value="AMINOALKYLPHOSPHONATE N-ACETYLTRANSFERASE-RELATED"/>
    <property type="match status" value="1"/>
</dbReference>
<keyword evidence="6" id="KW-1185">Reference proteome</keyword>